<gene>
    <name evidence="1" type="ORF">Acr_25g0005960</name>
</gene>
<dbReference type="InterPro" id="IPR011989">
    <property type="entry name" value="ARM-like"/>
</dbReference>
<dbReference type="Proteomes" id="UP000585474">
    <property type="component" value="Unassembled WGS sequence"/>
</dbReference>
<dbReference type="InterPro" id="IPR016024">
    <property type="entry name" value="ARM-type_fold"/>
</dbReference>
<reference evidence="1 2" key="1">
    <citation type="submission" date="2019-07" db="EMBL/GenBank/DDBJ databases">
        <title>De Novo Assembly of kiwifruit Actinidia rufa.</title>
        <authorList>
            <person name="Sugita-Konishi S."/>
            <person name="Sato K."/>
            <person name="Mori E."/>
            <person name="Abe Y."/>
            <person name="Kisaki G."/>
            <person name="Hamano K."/>
            <person name="Suezawa K."/>
            <person name="Otani M."/>
            <person name="Fukuda T."/>
            <person name="Manabe T."/>
            <person name="Gomi K."/>
            <person name="Tabuchi M."/>
            <person name="Akimitsu K."/>
            <person name="Kataoka I."/>
        </authorList>
    </citation>
    <scope>NUCLEOTIDE SEQUENCE [LARGE SCALE GENOMIC DNA]</scope>
    <source>
        <strain evidence="2">cv. Fuchu</strain>
    </source>
</reference>
<dbReference type="PANTHER" id="PTHR10997:SF9">
    <property type="entry name" value="IMPORTIN-9"/>
    <property type="match status" value="1"/>
</dbReference>
<dbReference type="Gene3D" id="1.25.10.10">
    <property type="entry name" value="Leucine-rich Repeat Variant"/>
    <property type="match status" value="1"/>
</dbReference>
<dbReference type="AlphaFoldDB" id="A0A7J0GZC7"/>
<name>A0A7J0GZC7_9ERIC</name>
<dbReference type="EMBL" id="BJWL01000025">
    <property type="protein sequence ID" value="GFZ16187.1"/>
    <property type="molecule type" value="Genomic_DNA"/>
</dbReference>
<keyword evidence="2" id="KW-1185">Reference proteome</keyword>
<evidence type="ECO:0000313" key="1">
    <source>
        <dbReference type="EMBL" id="GFZ16187.1"/>
    </source>
</evidence>
<dbReference type="GO" id="GO:0006606">
    <property type="term" value="P:protein import into nucleus"/>
    <property type="evidence" value="ECO:0007669"/>
    <property type="project" value="TreeGrafter"/>
</dbReference>
<sequence length="341" mass="38618">MTGRKIGPTYYPLLLKLISDQTNMNGVKRKSADSIVLSLSKTWQLLITLQQLPQATEIKLNESEIHLGLSDLDSENDLHNEEEKTEDVEPDLNLLFEWEAAIVPRGWGLRKGLLFFARGFKMLGSSLRDLDDMVVPTLVPVLFPCLHTIVSSPQTETSALISPMVPTWMDQFSIILEQPVQSGDPDDWSIRMEVLKCLNQFVQNFPNLAETQFMIVVRPLWRTFVSSLRVYEQSSIEGTEDPYEGRYDSDGAEQSLESFVIQRSSLSRSRYSIDKICLERDKLKKQECRRVNWGGSGGQIALWKGEPTFSPSLIAPTLRLCLDARNLKGMGESDSLESNAW</sequence>
<dbReference type="PANTHER" id="PTHR10997">
    <property type="entry name" value="IMPORTIN-7, 8, 11"/>
    <property type="match status" value="1"/>
</dbReference>
<dbReference type="OrthoDB" id="431626at2759"/>
<evidence type="ECO:0000313" key="2">
    <source>
        <dbReference type="Proteomes" id="UP000585474"/>
    </source>
</evidence>
<proteinExistence type="predicted"/>
<dbReference type="SUPFAM" id="SSF48371">
    <property type="entry name" value="ARM repeat"/>
    <property type="match status" value="1"/>
</dbReference>
<comment type="caution">
    <text evidence="1">The sequence shown here is derived from an EMBL/GenBank/DDBJ whole genome shotgun (WGS) entry which is preliminary data.</text>
</comment>
<protein>
    <submittedName>
        <fullName evidence="1">ARM repeat superfamily protein</fullName>
    </submittedName>
</protein>
<dbReference type="GO" id="GO:0005635">
    <property type="term" value="C:nuclear envelope"/>
    <property type="evidence" value="ECO:0007669"/>
    <property type="project" value="TreeGrafter"/>
</dbReference>
<organism evidence="1 2">
    <name type="scientific">Actinidia rufa</name>
    <dbReference type="NCBI Taxonomy" id="165716"/>
    <lineage>
        <taxon>Eukaryota</taxon>
        <taxon>Viridiplantae</taxon>
        <taxon>Streptophyta</taxon>
        <taxon>Embryophyta</taxon>
        <taxon>Tracheophyta</taxon>
        <taxon>Spermatophyta</taxon>
        <taxon>Magnoliopsida</taxon>
        <taxon>eudicotyledons</taxon>
        <taxon>Gunneridae</taxon>
        <taxon>Pentapetalae</taxon>
        <taxon>asterids</taxon>
        <taxon>Ericales</taxon>
        <taxon>Actinidiaceae</taxon>
        <taxon>Actinidia</taxon>
    </lineage>
</organism>
<dbReference type="GO" id="GO:0005829">
    <property type="term" value="C:cytosol"/>
    <property type="evidence" value="ECO:0007669"/>
    <property type="project" value="TreeGrafter"/>
</dbReference>
<accession>A0A7J0GZC7</accession>